<gene>
    <name evidence="2" type="ORF">HU747_02345</name>
</gene>
<evidence type="ECO:0000259" key="1">
    <source>
        <dbReference type="Pfam" id="PF00576"/>
    </source>
</evidence>
<dbReference type="InterPro" id="IPR036817">
    <property type="entry name" value="Transthyretin/HIU_hydrolase_sf"/>
</dbReference>
<dbReference type="SUPFAM" id="SSF49472">
    <property type="entry name" value="Transthyretin (synonym: prealbumin)"/>
    <property type="match status" value="1"/>
</dbReference>
<comment type="caution">
    <text evidence="2">The sequence shown here is derived from an EMBL/GenBank/DDBJ whole genome shotgun (WGS) entry which is preliminary data.</text>
</comment>
<reference evidence="2 3" key="1">
    <citation type="journal article" date="2020" name="Microorganisms">
        <title>Reliable Identification of Environmental Pseudomonas Isolates Using the rpoD Gene.</title>
        <authorList>
            <consortium name="The Broad Institute Genome Sequencing Platform"/>
            <person name="Girard L."/>
            <person name="Lood C."/>
            <person name="Rokni-Zadeh H."/>
            <person name="van Noort V."/>
            <person name="Lavigne R."/>
            <person name="De Mot R."/>
        </authorList>
    </citation>
    <scope>NUCLEOTIDE SEQUENCE [LARGE SCALE GENOMIC DNA]</scope>
    <source>
        <strain evidence="2 3">RW7P2</strain>
    </source>
</reference>
<accession>A0ABR6V2J1</accession>
<name>A0ABR6V2J1_9PSED</name>
<dbReference type="Proteomes" id="UP000628086">
    <property type="component" value="Unassembled WGS sequence"/>
</dbReference>
<keyword evidence="3" id="KW-1185">Reference proteome</keyword>
<dbReference type="InterPro" id="IPR023416">
    <property type="entry name" value="Transthyretin/HIU_hydrolase_d"/>
</dbReference>
<proteinExistence type="predicted"/>
<dbReference type="Pfam" id="PF00576">
    <property type="entry name" value="Transthyretin"/>
    <property type="match status" value="1"/>
</dbReference>
<evidence type="ECO:0000313" key="2">
    <source>
        <dbReference type="EMBL" id="MBC3474430.1"/>
    </source>
</evidence>
<dbReference type="GO" id="GO:0016787">
    <property type="term" value="F:hydrolase activity"/>
    <property type="evidence" value="ECO:0007669"/>
    <property type="project" value="UniProtKB-KW"/>
</dbReference>
<organism evidence="2 3">
    <name type="scientific">Pseudomonas taiwanensis</name>
    <dbReference type="NCBI Taxonomy" id="470150"/>
    <lineage>
        <taxon>Bacteria</taxon>
        <taxon>Pseudomonadati</taxon>
        <taxon>Pseudomonadota</taxon>
        <taxon>Gammaproteobacteria</taxon>
        <taxon>Pseudomonadales</taxon>
        <taxon>Pseudomonadaceae</taxon>
        <taxon>Pseudomonas</taxon>
    </lineage>
</organism>
<sequence length="118" mass="12625">MNGGVSVHVVDIASGRAAHGLRVSIGAVGEAAFAEGIIDARGQWPALAALNERFGVGVYELRLQVAQFYRQLGTELPAIPFLDELVYRFGIGEAQAQAHYHLPFKITAWGVSCFRGGA</sequence>
<dbReference type="RefSeq" id="WP_049818690.1">
    <property type="nucleotide sequence ID" value="NZ_JABWRR010000001.1"/>
</dbReference>
<dbReference type="Gene3D" id="2.60.40.180">
    <property type="entry name" value="Transthyretin/hydroxyisourate hydrolase domain"/>
    <property type="match status" value="1"/>
</dbReference>
<evidence type="ECO:0000313" key="3">
    <source>
        <dbReference type="Proteomes" id="UP000628086"/>
    </source>
</evidence>
<feature type="domain" description="Transthyretin/hydroxyisourate hydrolase" evidence="1">
    <location>
        <begin position="5"/>
        <end position="116"/>
    </location>
</feature>
<keyword evidence="2" id="KW-0378">Hydrolase</keyword>
<protein>
    <submittedName>
        <fullName evidence="2">Hydroxyisourate hydrolase</fullName>
    </submittedName>
</protein>
<dbReference type="EMBL" id="JABWRS010000001">
    <property type="protein sequence ID" value="MBC3474430.1"/>
    <property type="molecule type" value="Genomic_DNA"/>
</dbReference>